<dbReference type="EMBL" id="MH908866">
    <property type="protein sequence ID" value="AYM52227.1"/>
    <property type="molecule type" value="Genomic_DNA"/>
</dbReference>
<dbReference type="AlphaFoldDB" id="A0A3Q8I1I2"/>
<organism evidence="2">
    <name type="scientific">Nannocystis pusilla</name>
    <dbReference type="NCBI Taxonomy" id="889268"/>
    <lineage>
        <taxon>Bacteria</taxon>
        <taxon>Pseudomonadati</taxon>
        <taxon>Myxococcota</taxon>
        <taxon>Polyangia</taxon>
        <taxon>Nannocystales</taxon>
        <taxon>Nannocystaceae</taxon>
        <taxon>Nannocystis</taxon>
    </lineage>
</organism>
<evidence type="ECO:0000256" key="1">
    <source>
        <dbReference type="SAM" id="MobiDB-lite"/>
    </source>
</evidence>
<name>A0A3Q8I1I2_9BACT</name>
<sequence length="155" mass="16415">MSYSGTQVYFPPSTSFDAIVTALATRFPQATQTASGSQVVLSFGGVKVVRVAHEAYDYVAEEAQWLGTNAAPDIRAVLARATLRVVITPDDPAADPDDMYNELLSVFEALYAMPDAVGADPFDGSLHRAPATTKDAASPKQRGAKPATKKPAAKK</sequence>
<accession>A0A3Q8I1I2</accession>
<reference evidence="2" key="1">
    <citation type="journal article" date="2018" name="J. Ind. Microbiol. Biotechnol.">
        <title>Genome mining reveals uncommon alkylpyrones as type III PKS products from myxobacteria.</title>
        <authorList>
            <person name="Hug J.J."/>
            <person name="Panter F."/>
            <person name="Krug D."/>
            <person name="Muller R."/>
        </authorList>
    </citation>
    <scope>NUCLEOTIDE SEQUENCE</scope>
    <source>
        <strain evidence="2">MNa6508</strain>
    </source>
</reference>
<evidence type="ECO:0000313" key="2">
    <source>
        <dbReference type="EMBL" id="AYM52227.1"/>
    </source>
</evidence>
<protein>
    <submittedName>
        <fullName evidence="2">Uncharacterized protein</fullName>
    </submittedName>
</protein>
<feature type="region of interest" description="Disordered" evidence="1">
    <location>
        <begin position="122"/>
        <end position="155"/>
    </location>
</feature>
<proteinExistence type="predicted"/>